<comment type="caution">
    <text evidence="1">The sequence shown here is derived from an EMBL/GenBank/DDBJ whole genome shotgun (WGS) entry which is preliminary data.</text>
</comment>
<name>A0AA41Y7P1_9BACT</name>
<dbReference type="AlphaFoldDB" id="A0AA41Y7P1"/>
<sequence length="174" mass="19950">MHTEKFSKSGGLSCPSGCHLCCLKKDISATPLEFLPLAYHLFRNGQAEAFYDRLEQLPNDNLCSLFSALGQTNGGCSQYRFRGLICRLFGYSANLDKQSQTRLVTCKTIKESESYRQLKPAQLTKAPKATDYYMRLAAIDFSLANEHRQINEAIRRALEIVMTYYQYRARRRRA</sequence>
<reference evidence="1" key="1">
    <citation type="submission" date="2022-10" db="EMBL/GenBank/DDBJ databases">
        <title>Gaoshiqiia sediminis gen. nov., sp. nov., isolated from coastal sediment.</title>
        <authorList>
            <person name="Yu W.X."/>
            <person name="Mu D.S."/>
            <person name="Du J.Z."/>
            <person name="Liang Y.Q."/>
        </authorList>
    </citation>
    <scope>NUCLEOTIDE SEQUENCE</scope>
    <source>
        <strain evidence="1">A06</strain>
    </source>
</reference>
<evidence type="ECO:0000313" key="1">
    <source>
        <dbReference type="EMBL" id="MCW0483375.1"/>
    </source>
</evidence>
<proteinExistence type="predicted"/>
<protein>
    <submittedName>
        <fullName evidence="1">YkgJ family cysteine cluster protein</fullName>
    </submittedName>
</protein>
<keyword evidence="2" id="KW-1185">Reference proteome</keyword>
<dbReference type="EMBL" id="JAPAAF010000016">
    <property type="protein sequence ID" value="MCW0483375.1"/>
    <property type="molecule type" value="Genomic_DNA"/>
</dbReference>
<accession>A0AA41Y7P1</accession>
<evidence type="ECO:0000313" key="2">
    <source>
        <dbReference type="Proteomes" id="UP001163821"/>
    </source>
</evidence>
<dbReference type="Proteomes" id="UP001163821">
    <property type="component" value="Unassembled WGS sequence"/>
</dbReference>
<dbReference type="Pfam" id="PF03692">
    <property type="entry name" value="CxxCxxCC"/>
    <property type="match status" value="1"/>
</dbReference>
<gene>
    <name evidence="1" type="ORF">N2K84_11580</name>
</gene>
<organism evidence="1 2">
    <name type="scientific">Gaoshiqia sediminis</name>
    <dbReference type="NCBI Taxonomy" id="2986998"/>
    <lineage>
        <taxon>Bacteria</taxon>
        <taxon>Pseudomonadati</taxon>
        <taxon>Bacteroidota</taxon>
        <taxon>Bacteroidia</taxon>
        <taxon>Marinilabiliales</taxon>
        <taxon>Prolixibacteraceae</taxon>
        <taxon>Gaoshiqia</taxon>
    </lineage>
</organism>
<dbReference type="InterPro" id="IPR005358">
    <property type="entry name" value="Puta_zinc/iron-chelating_dom"/>
</dbReference>